<feature type="region of interest" description="Disordered" evidence="11">
    <location>
        <begin position="404"/>
        <end position="426"/>
    </location>
</feature>
<comment type="similarity">
    <text evidence="3 10">Belongs to the glycosyl hydrolase 76 family.</text>
</comment>
<reference evidence="14" key="1">
    <citation type="journal article" date="2021" name="IMA Fungus">
        <title>Genomic characterization of three marine fungi, including Emericellopsis atlantica sp. nov. with signatures of a generalist lifestyle and marine biomass degradation.</title>
        <authorList>
            <person name="Hagestad O.C."/>
            <person name="Hou L."/>
            <person name="Andersen J.H."/>
            <person name="Hansen E.H."/>
            <person name="Altermark B."/>
            <person name="Li C."/>
            <person name="Kuhnert E."/>
            <person name="Cox R.J."/>
            <person name="Crous P.W."/>
            <person name="Spatafora J.W."/>
            <person name="Lail K."/>
            <person name="Amirebrahimi M."/>
            <person name="Lipzen A."/>
            <person name="Pangilinan J."/>
            <person name="Andreopoulos W."/>
            <person name="Hayes R.D."/>
            <person name="Ng V."/>
            <person name="Grigoriev I.V."/>
            <person name="Jackson S.A."/>
            <person name="Sutton T.D.S."/>
            <person name="Dobson A.D.W."/>
            <person name="Rama T."/>
        </authorList>
    </citation>
    <scope>NUCLEOTIDE SEQUENCE</scope>
    <source>
        <strain evidence="14">TRa3180A</strain>
    </source>
</reference>
<keyword evidence="6 10" id="KW-0378">Hydrolase</keyword>
<organism evidence="14 15">
    <name type="scientific">Calycina marina</name>
    <dbReference type="NCBI Taxonomy" id="1763456"/>
    <lineage>
        <taxon>Eukaryota</taxon>
        <taxon>Fungi</taxon>
        <taxon>Dikarya</taxon>
        <taxon>Ascomycota</taxon>
        <taxon>Pezizomycotina</taxon>
        <taxon>Leotiomycetes</taxon>
        <taxon>Helotiales</taxon>
        <taxon>Pezizellaceae</taxon>
        <taxon>Calycina</taxon>
    </lineage>
</organism>
<dbReference type="SUPFAM" id="SSF48208">
    <property type="entry name" value="Six-hairpin glycosidases"/>
    <property type="match status" value="1"/>
</dbReference>
<dbReference type="EC" id="3.2.1.101" evidence="4 10"/>
<evidence type="ECO:0000313" key="14">
    <source>
        <dbReference type="EMBL" id="KAG9244889.1"/>
    </source>
</evidence>
<evidence type="ECO:0000256" key="10">
    <source>
        <dbReference type="PIRNR" id="PIRNR016302"/>
    </source>
</evidence>
<evidence type="ECO:0000256" key="2">
    <source>
        <dbReference type="ARBA" id="ARBA00004308"/>
    </source>
</evidence>
<keyword evidence="9 10" id="KW-0326">Glycosidase</keyword>
<gene>
    <name evidence="14" type="ORF">BJ878DRAFT_47971</name>
</gene>
<keyword evidence="7 12" id="KW-0472">Membrane</keyword>
<dbReference type="EMBL" id="MU253877">
    <property type="protein sequence ID" value="KAG9244889.1"/>
    <property type="molecule type" value="Genomic_DNA"/>
</dbReference>
<proteinExistence type="inferred from homology"/>
<evidence type="ECO:0000256" key="4">
    <source>
        <dbReference type="ARBA" id="ARBA00012350"/>
    </source>
</evidence>
<evidence type="ECO:0000256" key="1">
    <source>
        <dbReference type="ARBA" id="ARBA00001452"/>
    </source>
</evidence>
<evidence type="ECO:0000256" key="11">
    <source>
        <dbReference type="SAM" id="MobiDB-lite"/>
    </source>
</evidence>
<evidence type="ECO:0000256" key="5">
    <source>
        <dbReference type="ARBA" id="ARBA00022729"/>
    </source>
</evidence>
<keyword evidence="12" id="KW-0812">Transmembrane</keyword>
<dbReference type="InterPro" id="IPR008928">
    <property type="entry name" value="6-hairpin_glycosidase_sf"/>
</dbReference>
<dbReference type="GO" id="GO:0016052">
    <property type="term" value="P:carbohydrate catabolic process"/>
    <property type="evidence" value="ECO:0007669"/>
    <property type="project" value="InterPro"/>
</dbReference>
<dbReference type="OrthoDB" id="4187847at2759"/>
<dbReference type="InterPro" id="IPR014480">
    <property type="entry name" value="Mannan-1_6-alpha_mannosidase"/>
</dbReference>
<dbReference type="PANTHER" id="PTHR12145:SF41">
    <property type="entry name" value="MANNAN ENDO-1,6-ALPHA-MANNOSIDASE"/>
    <property type="match status" value="1"/>
</dbReference>
<evidence type="ECO:0000256" key="3">
    <source>
        <dbReference type="ARBA" id="ARBA00009699"/>
    </source>
</evidence>
<keyword evidence="5 13" id="KW-0732">Signal</keyword>
<evidence type="ECO:0000313" key="15">
    <source>
        <dbReference type="Proteomes" id="UP000887226"/>
    </source>
</evidence>
<comment type="subcellular location">
    <subcellularLocation>
        <location evidence="2">Endomembrane system</location>
    </subcellularLocation>
</comment>
<feature type="chain" id="PRO_5040150630" description="Mannan endo-1,6-alpha-mannosidase" evidence="13">
    <location>
        <begin position="20"/>
        <end position="456"/>
    </location>
</feature>
<evidence type="ECO:0000256" key="8">
    <source>
        <dbReference type="ARBA" id="ARBA00023180"/>
    </source>
</evidence>
<dbReference type="Proteomes" id="UP000887226">
    <property type="component" value="Unassembled WGS sequence"/>
</dbReference>
<name>A0A9P8CF86_9HELO</name>
<evidence type="ECO:0000256" key="6">
    <source>
        <dbReference type="ARBA" id="ARBA00022801"/>
    </source>
</evidence>
<evidence type="ECO:0000256" key="12">
    <source>
        <dbReference type="SAM" id="Phobius"/>
    </source>
</evidence>
<dbReference type="Pfam" id="PF03663">
    <property type="entry name" value="Glyco_hydro_76"/>
    <property type="match status" value="1"/>
</dbReference>
<keyword evidence="15" id="KW-1185">Reference proteome</keyword>
<protein>
    <recommendedName>
        <fullName evidence="4 10">Mannan endo-1,6-alpha-mannosidase</fullName>
        <ecNumber evidence="4 10">3.2.1.101</ecNumber>
    </recommendedName>
</protein>
<dbReference type="AlphaFoldDB" id="A0A9P8CF86"/>
<dbReference type="GO" id="GO:0009272">
    <property type="term" value="P:fungal-type cell wall biogenesis"/>
    <property type="evidence" value="ECO:0007669"/>
    <property type="project" value="TreeGrafter"/>
</dbReference>
<feature type="transmembrane region" description="Helical" evidence="12">
    <location>
        <begin position="433"/>
        <end position="454"/>
    </location>
</feature>
<keyword evidence="12" id="KW-1133">Transmembrane helix</keyword>
<dbReference type="GO" id="GO:0008496">
    <property type="term" value="F:mannan endo-1,6-alpha-mannosidase activity"/>
    <property type="evidence" value="ECO:0007669"/>
    <property type="project" value="UniProtKB-UniRule"/>
</dbReference>
<dbReference type="PANTHER" id="PTHR12145">
    <property type="entry name" value="MANNAN ENDO-1,6-ALPHA-MANNOSIDASE DCW1"/>
    <property type="match status" value="1"/>
</dbReference>
<sequence>MKWTVPLALLACNSWTANAITLDVTSDDSIKSASSTVAYGLMSYYTGNNSGDVAGNLPSPYYWWEAGAMFMGMVDYWYYTGDSTYNDETVAALLHQAGPDYDFMPENQTKTEGNDDQGFWAMATMAAAESNFTNPSDGIPGWLAITQAVFNLMASRWDTTLCGGGLRWQIYSFNSGYNYKNSVANGCFFNIASRLALYTGNQTYADWAEKIYDWERDVSLISDAYAVYDGANGATGYNCTETDKTRWSYNQGLFMFGSAVMYNYTNGSALWEERTSGLVNASSIFFSNNSIMYEQACEDTDTSAGTCNTDQQTFKAYLARWMAATAKIAPFTTTKIMSWLTSSAEAAAAQCSGGTDGTVCGEHWTAEDVYDGTYGVGQQMSALQIIAALLVTDAADLVTNSTGGTSVGDSSAGTSSTTDVTDTTPTITTKDRVGAGILTALACSGLIGSFAFMVTG</sequence>
<dbReference type="FunFam" id="1.50.10.20:FF:000006">
    <property type="entry name" value="Mannan endo-1,6-alpha-mannosidase"/>
    <property type="match status" value="1"/>
</dbReference>
<evidence type="ECO:0000256" key="13">
    <source>
        <dbReference type="SAM" id="SignalP"/>
    </source>
</evidence>
<accession>A0A9P8CF86</accession>
<keyword evidence="8" id="KW-0325">Glycoprotein</keyword>
<comment type="caution">
    <text evidence="14">The sequence shown here is derived from an EMBL/GenBank/DDBJ whole genome shotgun (WGS) entry which is preliminary data.</text>
</comment>
<dbReference type="InterPro" id="IPR005198">
    <property type="entry name" value="Glyco_hydro_76"/>
</dbReference>
<comment type="catalytic activity">
    <reaction evidence="1 10">
        <text>Random hydrolysis of (1-&gt;6)-alpha-D-mannosidic linkages in unbranched (1-&gt;6)-mannans.</text>
        <dbReference type="EC" id="3.2.1.101"/>
    </reaction>
</comment>
<evidence type="ECO:0000256" key="9">
    <source>
        <dbReference type="ARBA" id="ARBA00023295"/>
    </source>
</evidence>
<dbReference type="Gene3D" id="1.50.10.20">
    <property type="match status" value="1"/>
</dbReference>
<dbReference type="PIRSF" id="PIRSF016302">
    <property type="entry name" value="Man_a_manosd"/>
    <property type="match status" value="1"/>
</dbReference>
<evidence type="ECO:0000256" key="7">
    <source>
        <dbReference type="ARBA" id="ARBA00023136"/>
    </source>
</evidence>
<dbReference type="GO" id="GO:0012505">
    <property type="term" value="C:endomembrane system"/>
    <property type="evidence" value="ECO:0007669"/>
    <property type="project" value="UniProtKB-SubCell"/>
</dbReference>
<feature type="signal peptide" evidence="13">
    <location>
        <begin position="1"/>
        <end position="19"/>
    </location>
</feature>